<feature type="region of interest" description="Disordered" evidence="1">
    <location>
        <begin position="77"/>
        <end position="105"/>
    </location>
</feature>
<dbReference type="Proteomes" id="UP000316759">
    <property type="component" value="Unassembled WGS sequence"/>
</dbReference>
<organism evidence="2 3">
    <name type="scientific">Fasciola gigantica</name>
    <name type="common">Giant liver fluke</name>
    <dbReference type="NCBI Taxonomy" id="46835"/>
    <lineage>
        <taxon>Eukaryota</taxon>
        <taxon>Metazoa</taxon>
        <taxon>Spiralia</taxon>
        <taxon>Lophotrochozoa</taxon>
        <taxon>Platyhelminthes</taxon>
        <taxon>Trematoda</taxon>
        <taxon>Digenea</taxon>
        <taxon>Plagiorchiida</taxon>
        <taxon>Echinostomata</taxon>
        <taxon>Echinostomatoidea</taxon>
        <taxon>Fasciolidae</taxon>
        <taxon>Fasciola</taxon>
    </lineage>
</organism>
<evidence type="ECO:0000313" key="2">
    <source>
        <dbReference type="EMBL" id="TPP65774.1"/>
    </source>
</evidence>
<dbReference type="EMBL" id="SUNJ01002696">
    <property type="protein sequence ID" value="TPP65774.1"/>
    <property type="molecule type" value="Genomic_DNA"/>
</dbReference>
<reference evidence="2 3" key="1">
    <citation type="submission" date="2019-04" db="EMBL/GenBank/DDBJ databases">
        <title>Annotation for the trematode Fasciola gigantica.</title>
        <authorList>
            <person name="Choi Y.-J."/>
        </authorList>
    </citation>
    <scope>NUCLEOTIDE SEQUENCE [LARGE SCALE GENOMIC DNA]</scope>
    <source>
        <strain evidence="2">Uganda_cow_1</strain>
    </source>
</reference>
<evidence type="ECO:0000256" key="1">
    <source>
        <dbReference type="SAM" id="MobiDB-lite"/>
    </source>
</evidence>
<name>A0A504YWB2_FASGI</name>
<dbReference type="AlphaFoldDB" id="A0A504YWB2"/>
<comment type="caution">
    <text evidence="2">The sequence shown here is derived from an EMBL/GenBank/DDBJ whole genome shotgun (WGS) entry which is preliminary data.</text>
</comment>
<protein>
    <submittedName>
        <fullName evidence="2">Uncharacterized protein</fullName>
    </submittedName>
</protein>
<gene>
    <name evidence="2" type="ORF">FGIG_04988</name>
</gene>
<accession>A0A504YWB2</accession>
<evidence type="ECO:0000313" key="3">
    <source>
        <dbReference type="Proteomes" id="UP000316759"/>
    </source>
</evidence>
<sequence>MFSGISMFTGVNLPDDENQDVCVINQKWLSPDGTYASIPNMDSTKFHRLVRNHAVLPDDTPLRPVSILIHTGKKNLKNLSSEDDTPPKRFGENTPPRTVGSPFTGATWVKRPQNIRSFRNQRGVSQYSIHFPKKLFSKTSKYTELL</sequence>
<keyword evidence="3" id="KW-1185">Reference proteome</keyword>
<proteinExistence type="predicted"/>